<comment type="caution">
    <text evidence="3">The sequence shown here is derived from an EMBL/GenBank/DDBJ whole genome shotgun (WGS) entry which is preliminary data.</text>
</comment>
<dbReference type="EMBL" id="BTSY01000006">
    <property type="protein sequence ID" value="GMT33980.1"/>
    <property type="molecule type" value="Genomic_DNA"/>
</dbReference>
<evidence type="ECO:0000313" key="4">
    <source>
        <dbReference type="Proteomes" id="UP001432322"/>
    </source>
</evidence>
<organism evidence="3 4">
    <name type="scientific">Pristionchus fissidentatus</name>
    <dbReference type="NCBI Taxonomy" id="1538716"/>
    <lineage>
        <taxon>Eukaryota</taxon>
        <taxon>Metazoa</taxon>
        <taxon>Ecdysozoa</taxon>
        <taxon>Nematoda</taxon>
        <taxon>Chromadorea</taxon>
        <taxon>Rhabditida</taxon>
        <taxon>Rhabditina</taxon>
        <taxon>Diplogasteromorpha</taxon>
        <taxon>Diplogasteroidea</taxon>
        <taxon>Neodiplogasteridae</taxon>
        <taxon>Pristionchus</taxon>
    </lineage>
</organism>
<sequence length="407" mass="45632">MTECASVIIECEDYTKLDQQTWKLTVKGDTKIEGTSSATFEKKMRCDAMNLISRNPSADNEKKVVLTNTPSIDFAYLNAVKECAADELMTYTENGDMSEKHAESIACKKNGDAYQYAVKAYDKGGNGQTTYIPAEHNISVICIAPKCRMCTPLQPFPDAECPKGSDCKKKKVAEEPHPPSLEECFTLNIECDKLMILNGKIEKASPKKVKCDGTGKYMHENIVINKLSCLEQYSPYDKTFPKTSLKSIQKQYEVLTTEPEGCEEFGDCFCKDPKQKLAFANSQGTEWRRVENITFDSDNNKWMYERKVNNADEKAELNANRSVMCVAALMTPAALPNKKSGLVYATSLGILFLVAIISIVAVILLVNARIKKRELHKAKKEEDKKKKKGDADKKDDDKKDNEQKNEA</sequence>
<name>A0AAV5WQU5_9BILA</name>
<gene>
    <name evidence="3" type="ORF">PFISCL1PPCAC_25277</name>
</gene>
<protein>
    <submittedName>
        <fullName evidence="3">Uncharacterized protein</fullName>
    </submittedName>
</protein>
<feature type="transmembrane region" description="Helical" evidence="2">
    <location>
        <begin position="342"/>
        <end position="366"/>
    </location>
</feature>
<accession>A0AAV5WQU5</accession>
<keyword evidence="2" id="KW-1133">Transmembrane helix</keyword>
<reference evidence="3" key="1">
    <citation type="submission" date="2023-10" db="EMBL/GenBank/DDBJ databases">
        <title>Genome assembly of Pristionchus species.</title>
        <authorList>
            <person name="Yoshida K."/>
            <person name="Sommer R.J."/>
        </authorList>
    </citation>
    <scope>NUCLEOTIDE SEQUENCE</scope>
    <source>
        <strain evidence="3">RS5133</strain>
    </source>
</reference>
<feature type="region of interest" description="Disordered" evidence="1">
    <location>
        <begin position="375"/>
        <end position="407"/>
    </location>
</feature>
<dbReference type="Proteomes" id="UP001432322">
    <property type="component" value="Unassembled WGS sequence"/>
</dbReference>
<evidence type="ECO:0000256" key="1">
    <source>
        <dbReference type="SAM" id="MobiDB-lite"/>
    </source>
</evidence>
<evidence type="ECO:0000256" key="2">
    <source>
        <dbReference type="SAM" id="Phobius"/>
    </source>
</evidence>
<proteinExistence type="predicted"/>
<keyword evidence="2" id="KW-0472">Membrane</keyword>
<keyword evidence="2" id="KW-0812">Transmembrane</keyword>
<dbReference type="AlphaFoldDB" id="A0AAV5WQU5"/>
<evidence type="ECO:0000313" key="3">
    <source>
        <dbReference type="EMBL" id="GMT33980.1"/>
    </source>
</evidence>
<keyword evidence="4" id="KW-1185">Reference proteome</keyword>
<feature type="compositionally biased region" description="Basic and acidic residues" evidence="1">
    <location>
        <begin position="379"/>
        <end position="407"/>
    </location>
</feature>